<dbReference type="Gene3D" id="2.40.128.130">
    <property type="entry name" value="Autotransporter beta-domain"/>
    <property type="match status" value="1"/>
</dbReference>
<proteinExistence type="predicted"/>
<dbReference type="EMBL" id="QNRQ01000001">
    <property type="protein sequence ID" value="RBP43336.1"/>
    <property type="molecule type" value="Genomic_DNA"/>
</dbReference>
<dbReference type="GO" id="GO:0019867">
    <property type="term" value="C:outer membrane"/>
    <property type="evidence" value="ECO:0007669"/>
    <property type="project" value="InterPro"/>
</dbReference>
<dbReference type="PROSITE" id="PS51208">
    <property type="entry name" value="AUTOTRANSPORTER"/>
    <property type="match status" value="1"/>
</dbReference>
<accession>A0A366HLL6</accession>
<evidence type="ECO:0000259" key="2">
    <source>
        <dbReference type="PROSITE" id="PS51208"/>
    </source>
</evidence>
<reference evidence="3 4" key="1">
    <citation type="submission" date="2018-06" db="EMBL/GenBank/DDBJ databases">
        <title>Genomic Encyclopedia of Type Strains, Phase IV (KMG-IV): sequencing the most valuable type-strain genomes for metagenomic binning, comparative biology and taxonomic classification.</title>
        <authorList>
            <person name="Goeker M."/>
        </authorList>
    </citation>
    <scope>NUCLEOTIDE SEQUENCE [LARGE SCALE GENOMIC DNA]</scope>
    <source>
        <strain evidence="3 4">DSM 25520</strain>
    </source>
</reference>
<gene>
    <name evidence="3" type="ORF">DFR37_101466</name>
</gene>
<dbReference type="Gene3D" id="2.160.20.20">
    <property type="match status" value="3"/>
</dbReference>
<dbReference type="OrthoDB" id="5760545at2"/>
<evidence type="ECO:0000313" key="4">
    <source>
        <dbReference type="Proteomes" id="UP000253628"/>
    </source>
</evidence>
<dbReference type="InterPro" id="IPR036709">
    <property type="entry name" value="Autotransporte_beta_dom_sf"/>
</dbReference>
<name>A0A366HLL6_9BURK</name>
<dbReference type="Proteomes" id="UP000253628">
    <property type="component" value="Unassembled WGS sequence"/>
</dbReference>
<evidence type="ECO:0000256" key="1">
    <source>
        <dbReference type="SAM" id="SignalP"/>
    </source>
</evidence>
<dbReference type="InterPro" id="IPR005546">
    <property type="entry name" value="Autotransporte_beta"/>
</dbReference>
<feature type="signal peptide" evidence="1">
    <location>
        <begin position="1"/>
        <end position="29"/>
    </location>
</feature>
<dbReference type="InterPro" id="IPR012332">
    <property type="entry name" value="Autotransporter_pectin_lyase_C"/>
</dbReference>
<protein>
    <submittedName>
        <fullName evidence="3">Outer membrane autotransporter protein</fullName>
    </submittedName>
</protein>
<comment type="caution">
    <text evidence="3">The sequence shown here is derived from an EMBL/GenBank/DDBJ whole genome shotgun (WGS) entry which is preliminary data.</text>
</comment>
<dbReference type="NCBIfam" id="TIGR01414">
    <property type="entry name" value="autotrans_barl"/>
    <property type="match status" value="1"/>
</dbReference>
<sequence>MSSLNKKLAVVRVTTLAAALMGVYGVAAADPALTLNCTSSSTCDVTDQNYVINGSGTNVWAVKASDNAQVILNGGSVTGAGSKGKGILVSTGAKLETNGVVAISTSGTDAHAVQSWIANTSDGIPVITLGSGTTVKVTGDKAWGLYSTRGGQIISSADIRTEGKGGFGVFVESNDESGFPAGKVVLNGGSVTTTGTFNEWGHGSHGVIAKSAGNSVEVNGAKIRIEGNHTREGSASAMLAEKGGLVTADGAIIETIGTWAFGAHATNTGSKVVTKNNTTITTSNERGYGAYATNGGEVELNGGSVNTAGFMAYGVYSSGAGSKITANDLTITTTGDVGDGAWAYDGGETVLNRGSISIIGNPNVAAPHEAAAGLVALGGTIKATGTKITTRGVNSTGAQAGGNVGSTLYAGNVQLTNATISTTGESSEAAWAGHGSTMNIQNSSLSSGTSEGILSQDAGTKVTVVNSDITTGGTGASTGDLRVAVSAGSESVVDLTGGSIRATGTQYTRGILATTGASVTTTNTAISTTGNKSHAVHAWANASGETLVPTIQINGGTISTTGDESWGLFSQRTGNITSSAAITTSGLAGFGAFAEGGAGLTLNDGSITTTGGALGGTIGSFGVLSKNGSTVSVNNTSIKTSGALADGLRSDKDSSMAGGIINATNTAVNTSGSNAHGVSVYGGGGKVTMQGGSIAATGANSSAVYVQDNGSVVLNGVRAESAGAAITSQLNQAGQTQDITIGSGSNLTVNNGTLLQVNRSADGMDGIVNLSLKAGSVSTGSVIDMDGLVAGGSGERTQGGKTNFNLETGAQWAGIIWGVNDASTGDGATFVDEGGAPIAGNVLGGENSIITFKNGATIGGGVQTGTGSTATFNGPTTIGGTVLGNGSNYVFSQSAPTTIGGSVVLNVGSTLKGGTIGTPITIEGDAAVGTGSTLGGNLNVKGALSGSGGTLSPGNSVGTQVYGTSADFSGAYKAEVNAAGKSDLIVISNGNFDLSNIALTVAQENGNGGYVLNHDYTIVQTPGGEVVNTFKPTPALDSSFAGTLVKLDPVKYGAKDVKVSLSVDNSAAQAKRAGLSGNQNATLDGVLSVAGKNTAADAALQSTDTAGAMNQLSGEVHASTSSALLAAGGLVQRTVAQRMRGNLGVGMMAGAPTAQAGGAPVAGSMPQSAALPLWAQVVGNWNTLSDDGNAAKVKSNMGGVFIGGDTAVGSGWRVGGALGFTDGQIDVDDRSSRTKARSYTASLYGGNSWATGKGSVNFLAGAAYTRHNLDSRRSITLAGGQKLTADYHANSAQLFTELGYALPVGANSVVEPYAGLVWLSQRMQGFSESGGSAALRSDSQTDTVTTFTLGLRGKTTMELSAGKRVTLFAGLGWRHASGDVTSTRNLAFIQGNGASFQVSGAPIAKNAALVDAGVEASIGRNAALGLSYNGQYGSGNTNHVGSLYVKMRF</sequence>
<dbReference type="SUPFAM" id="SSF103515">
    <property type="entry name" value="Autotransporter"/>
    <property type="match status" value="1"/>
</dbReference>
<evidence type="ECO:0000313" key="3">
    <source>
        <dbReference type="EMBL" id="RBP43336.1"/>
    </source>
</evidence>
<organism evidence="3 4">
    <name type="scientific">Eoetvoesiella caeni</name>
    <dbReference type="NCBI Taxonomy" id="645616"/>
    <lineage>
        <taxon>Bacteria</taxon>
        <taxon>Pseudomonadati</taxon>
        <taxon>Pseudomonadota</taxon>
        <taxon>Betaproteobacteria</taxon>
        <taxon>Burkholderiales</taxon>
        <taxon>Alcaligenaceae</taxon>
        <taxon>Eoetvoesiella</taxon>
    </lineage>
</organism>
<keyword evidence="1" id="KW-0732">Signal</keyword>
<feature type="domain" description="Autotransporter" evidence="2">
    <location>
        <begin position="1166"/>
        <end position="1449"/>
    </location>
</feature>
<dbReference type="InterPro" id="IPR006315">
    <property type="entry name" value="OM_autotransptr_brl_dom"/>
</dbReference>
<dbReference type="SUPFAM" id="SSF51126">
    <property type="entry name" value="Pectin lyase-like"/>
    <property type="match status" value="1"/>
</dbReference>
<dbReference type="SMART" id="SM00869">
    <property type="entry name" value="Autotransporter"/>
    <property type="match status" value="1"/>
</dbReference>
<keyword evidence="4" id="KW-1185">Reference proteome</keyword>
<dbReference type="InterPro" id="IPR011050">
    <property type="entry name" value="Pectin_lyase_fold/virulence"/>
</dbReference>
<dbReference type="Pfam" id="PF03797">
    <property type="entry name" value="Autotransporter"/>
    <property type="match status" value="1"/>
</dbReference>
<feature type="chain" id="PRO_5017083378" evidence="1">
    <location>
        <begin position="30"/>
        <end position="1449"/>
    </location>
</feature>